<reference evidence="3 4" key="1">
    <citation type="journal article" date="2021" name="Comput. Struct. Biotechnol. J.">
        <title>De novo genome assembly of the potent medicinal plant Rehmannia glutinosa using nanopore technology.</title>
        <authorList>
            <person name="Ma L."/>
            <person name="Dong C."/>
            <person name="Song C."/>
            <person name="Wang X."/>
            <person name="Zheng X."/>
            <person name="Niu Y."/>
            <person name="Chen S."/>
            <person name="Feng W."/>
        </authorList>
    </citation>
    <scope>NUCLEOTIDE SEQUENCE [LARGE SCALE GENOMIC DNA]</scope>
    <source>
        <strain evidence="3">DH-2019</strain>
    </source>
</reference>
<sequence>MRFSALRRDAVDGVRNYFHRDLGVQVLFDFGRVHPFIRRHLKKPYQYTFYYMGYVGIYSQEVKLKVRMGDNNYVKHAIRLFTDFPPVVFEAIKAVFVDLFDGVEKDPQGTEEFTERSPYFLQLSLVAFSTKVFHPNINSNASICLDILKEQWTPALTISKILLSICSLFTDPNPDDPLVPEIHRPYVQDGHGQTRASCKELDSEVRDGFVWSVSGTAAWDANENDEGGPEPTTTPNIG</sequence>
<dbReference type="SMART" id="SM00212">
    <property type="entry name" value="UBCc"/>
    <property type="match status" value="1"/>
</dbReference>
<evidence type="ECO:0000313" key="3">
    <source>
        <dbReference type="EMBL" id="KAK6162683.1"/>
    </source>
</evidence>
<evidence type="ECO:0000313" key="4">
    <source>
        <dbReference type="Proteomes" id="UP001318860"/>
    </source>
</evidence>
<dbReference type="InterPro" id="IPR000608">
    <property type="entry name" value="UBC"/>
</dbReference>
<evidence type="ECO:0000256" key="1">
    <source>
        <dbReference type="SAM" id="MobiDB-lite"/>
    </source>
</evidence>
<dbReference type="InterPro" id="IPR016135">
    <property type="entry name" value="UBQ-conjugating_enzyme/RWD"/>
</dbReference>
<dbReference type="EMBL" id="JABTTQ020000002">
    <property type="protein sequence ID" value="KAK6162683.1"/>
    <property type="molecule type" value="Genomic_DNA"/>
</dbReference>
<protein>
    <recommendedName>
        <fullName evidence="2">UBC core domain-containing protein</fullName>
    </recommendedName>
</protein>
<dbReference type="SUPFAM" id="SSF54495">
    <property type="entry name" value="UBC-like"/>
    <property type="match status" value="1"/>
</dbReference>
<gene>
    <name evidence="3" type="ORF">DH2020_002524</name>
</gene>
<organism evidence="3 4">
    <name type="scientific">Rehmannia glutinosa</name>
    <name type="common">Chinese foxglove</name>
    <dbReference type="NCBI Taxonomy" id="99300"/>
    <lineage>
        <taxon>Eukaryota</taxon>
        <taxon>Viridiplantae</taxon>
        <taxon>Streptophyta</taxon>
        <taxon>Embryophyta</taxon>
        <taxon>Tracheophyta</taxon>
        <taxon>Spermatophyta</taxon>
        <taxon>Magnoliopsida</taxon>
        <taxon>eudicotyledons</taxon>
        <taxon>Gunneridae</taxon>
        <taxon>Pentapetalae</taxon>
        <taxon>asterids</taxon>
        <taxon>lamiids</taxon>
        <taxon>Lamiales</taxon>
        <taxon>Orobanchaceae</taxon>
        <taxon>Rehmannieae</taxon>
        <taxon>Rehmannia</taxon>
    </lineage>
</organism>
<comment type="caution">
    <text evidence="3">The sequence shown here is derived from an EMBL/GenBank/DDBJ whole genome shotgun (WGS) entry which is preliminary data.</text>
</comment>
<dbReference type="PROSITE" id="PS50127">
    <property type="entry name" value="UBC_2"/>
    <property type="match status" value="1"/>
</dbReference>
<name>A0ABR0XUA9_REHGL</name>
<accession>A0ABR0XUA9</accession>
<evidence type="ECO:0000259" key="2">
    <source>
        <dbReference type="PROSITE" id="PS50127"/>
    </source>
</evidence>
<feature type="domain" description="UBC core" evidence="2">
    <location>
        <begin position="57"/>
        <end position="207"/>
    </location>
</feature>
<dbReference type="PANTHER" id="PTHR24068">
    <property type="entry name" value="UBIQUITIN-CONJUGATING ENZYME E2"/>
    <property type="match status" value="1"/>
</dbReference>
<feature type="region of interest" description="Disordered" evidence="1">
    <location>
        <begin position="218"/>
        <end position="238"/>
    </location>
</feature>
<dbReference type="Proteomes" id="UP001318860">
    <property type="component" value="Unassembled WGS sequence"/>
</dbReference>
<keyword evidence="4" id="KW-1185">Reference proteome</keyword>
<dbReference type="Pfam" id="PF00179">
    <property type="entry name" value="UQ_con"/>
    <property type="match status" value="1"/>
</dbReference>
<proteinExistence type="predicted"/>
<dbReference type="Gene3D" id="3.10.110.10">
    <property type="entry name" value="Ubiquitin Conjugating Enzyme"/>
    <property type="match status" value="1"/>
</dbReference>